<keyword evidence="3 6" id="KW-0479">Metal-binding</keyword>
<dbReference type="PANTHER" id="PTHR30632">
    <property type="entry name" value="MOLYBDATE-BINDING PERIPLASMIC PROTEIN"/>
    <property type="match status" value="1"/>
</dbReference>
<dbReference type="EMBL" id="PEOG01000033">
    <property type="protein sequence ID" value="PIM52687.1"/>
    <property type="molecule type" value="Genomic_DNA"/>
</dbReference>
<keyword evidence="4 7" id="KW-0732">Signal</keyword>
<evidence type="ECO:0000313" key="9">
    <source>
        <dbReference type="Proteomes" id="UP000231501"/>
    </source>
</evidence>
<comment type="caution">
    <text evidence="8">The sequence shown here is derived from an EMBL/GenBank/DDBJ whole genome shotgun (WGS) entry which is preliminary data.</text>
</comment>
<evidence type="ECO:0000313" key="8">
    <source>
        <dbReference type="EMBL" id="PIM52687.1"/>
    </source>
</evidence>
<dbReference type="InterPro" id="IPR005950">
    <property type="entry name" value="ModA"/>
</dbReference>
<comment type="subunit">
    <text evidence="5">The complex is composed of two ATP-binding proteins (ModC), two transmembrane proteins (ModB) and a solute-binding protein (ModA).</text>
</comment>
<dbReference type="PIRSF" id="PIRSF004846">
    <property type="entry name" value="ModA"/>
    <property type="match status" value="1"/>
</dbReference>
<feature type="binding site" evidence="6">
    <location>
        <position position="196"/>
    </location>
    <ligand>
        <name>molybdate</name>
        <dbReference type="ChEBI" id="CHEBI:36264"/>
    </ligand>
</feature>
<dbReference type="Gene3D" id="3.40.190.10">
    <property type="entry name" value="Periplasmic binding protein-like II"/>
    <property type="match status" value="2"/>
</dbReference>
<dbReference type="Proteomes" id="UP000231501">
    <property type="component" value="Unassembled WGS sequence"/>
</dbReference>
<feature type="binding site" evidence="6">
    <location>
        <position position="41"/>
    </location>
    <ligand>
        <name>molybdate</name>
        <dbReference type="ChEBI" id="CHEBI:36264"/>
    </ligand>
</feature>
<dbReference type="Pfam" id="PF13531">
    <property type="entry name" value="SBP_bac_11"/>
    <property type="match status" value="1"/>
</dbReference>
<reference evidence="8 9" key="1">
    <citation type="submission" date="2017-11" db="EMBL/GenBank/DDBJ databases">
        <title>Draft genome sequence of Mitsuaria sp. HWN-4.</title>
        <authorList>
            <person name="Gundlapally S.R."/>
        </authorList>
    </citation>
    <scope>NUCLEOTIDE SEQUENCE [LARGE SCALE GENOMIC DNA]</scope>
    <source>
        <strain evidence="8 9">HWN-4</strain>
    </source>
</reference>
<organism evidence="8 9">
    <name type="scientific">Roseateles chitinivorans</name>
    <dbReference type="NCBI Taxonomy" id="2917965"/>
    <lineage>
        <taxon>Bacteria</taxon>
        <taxon>Pseudomonadati</taxon>
        <taxon>Pseudomonadota</taxon>
        <taxon>Betaproteobacteria</taxon>
        <taxon>Burkholderiales</taxon>
        <taxon>Sphaerotilaceae</taxon>
        <taxon>Roseateles</taxon>
    </lineage>
</organism>
<dbReference type="RefSeq" id="WP_099862175.1">
    <property type="nucleotide sequence ID" value="NZ_PEOG01000033.1"/>
</dbReference>
<keyword evidence="9" id="KW-1185">Reference proteome</keyword>
<dbReference type="AlphaFoldDB" id="A0A2G9C8G4"/>
<feature type="binding site" evidence="6">
    <location>
        <position position="178"/>
    </location>
    <ligand>
        <name>molybdate</name>
        <dbReference type="ChEBI" id="CHEBI:36264"/>
    </ligand>
</feature>
<evidence type="ECO:0000256" key="3">
    <source>
        <dbReference type="ARBA" id="ARBA00022723"/>
    </source>
</evidence>
<dbReference type="GO" id="GO:1901359">
    <property type="term" value="F:tungstate binding"/>
    <property type="evidence" value="ECO:0007669"/>
    <property type="project" value="UniProtKB-ARBA"/>
</dbReference>
<feature type="binding site" evidence="6">
    <location>
        <position position="151"/>
    </location>
    <ligand>
        <name>molybdate</name>
        <dbReference type="ChEBI" id="CHEBI:36264"/>
    </ligand>
</feature>
<evidence type="ECO:0000256" key="6">
    <source>
        <dbReference type="PIRSR" id="PIRSR004846-1"/>
    </source>
</evidence>
<evidence type="ECO:0000256" key="1">
    <source>
        <dbReference type="ARBA" id="ARBA00009175"/>
    </source>
</evidence>
<protein>
    <submittedName>
        <fullName evidence="8">Molybdate ABC transporter substrate-binding protein</fullName>
    </submittedName>
</protein>
<evidence type="ECO:0000256" key="7">
    <source>
        <dbReference type="SAM" id="SignalP"/>
    </source>
</evidence>
<dbReference type="GO" id="GO:0046872">
    <property type="term" value="F:metal ion binding"/>
    <property type="evidence" value="ECO:0007669"/>
    <property type="project" value="UniProtKB-KW"/>
</dbReference>
<dbReference type="NCBIfam" id="TIGR01256">
    <property type="entry name" value="modA"/>
    <property type="match status" value="1"/>
</dbReference>
<dbReference type="SUPFAM" id="SSF53850">
    <property type="entry name" value="Periplasmic binding protein-like II"/>
    <property type="match status" value="1"/>
</dbReference>
<feature type="signal peptide" evidence="7">
    <location>
        <begin position="1"/>
        <end position="31"/>
    </location>
</feature>
<name>A0A2G9C8G4_9BURK</name>
<accession>A0A2G9C8G4</accession>
<comment type="similarity">
    <text evidence="1">Belongs to the bacterial solute-binding protein ModA family.</text>
</comment>
<dbReference type="GO" id="GO:0015689">
    <property type="term" value="P:molybdate ion transport"/>
    <property type="evidence" value="ECO:0007669"/>
    <property type="project" value="InterPro"/>
</dbReference>
<dbReference type="GO" id="GO:0030973">
    <property type="term" value="F:molybdate ion binding"/>
    <property type="evidence" value="ECO:0007669"/>
    <property type="project" value="UniProtKB-ARBA"/>
</dbReference>
<keyword evidence="2 6" id="KW-0500">Molybdenum</keyword>
<gene>
    <name evidence="8" type="primary">modA</name>
    <name evidence="8" type="ORF">CS062_13635</name>
</gene>
<evidence type="ECO:0000256" key="5">
    <source>
        <dbReference type="ARBA" id="ARBA00062515"/>
    </source>
</evidence>
<dbReference type="InterPro" id="IPR050682">
    <property type="entry name" value="ModA/WtpA"/>
</dbReference>
<feature type="chain" id="PRO_5013688243" evidence="7">
    <location>
        <begin position="32"/>
        <end position="259"/>
    </location>
</feature>
<sequence length="259" mass="27275">MRLKPFRIARWVAASGIALSFALMGAGVAHAADVTVSAAASLSNAFKELAPAFEAAHPGTKLQFNFAASDALLAQITKGAPVDVFASADQETMDKAQQQNLLVDGTRRNFVSNTLVVITPAEGGVALKGLADLQRPAVKRIAIGRPEGVPAGRYAKGALEKAGLWTTIEPKAVFAQNVRQALDYVSRGETEAGFVYATDALVFKDKVRLLFSVPTPAPISYPIAVTRGGTNVDGGRRFLDFVASAAGQAVLARHGFQKP</sequence>
<dbReference type="PANTHER" id="PTHR30632:SF0">
    <property type="entry name" value="SULFATE-BINDING PROTEIN"/>
    <property type="match status" value="1"/>
</dbReference>
<feature type="binding site" evidence="6">
    <location>
        <position position="69"/>
    </location>
    <ligand>
        <name>molybdate</name>
        <dbReference type="ChEBI" id="CHEBI:36264"/>
    </ligand>
</feature>
<evidence type="ECO:0000256" key="2">
    <source>
        <dbReference type="ARBA" id="ARBA00022505"/>
    </source>
</evidence>
<dbReference type="OrthoDB" id="9785015at2"/>
<dbReference type="FunFam" id="3.40.190.10:FF:000035">
    <property type="entry name" value="Molybdate ABC transporter substrate-binding protein"/>
    <property type="match status" value="1"/>
</dbReference>
<proteinExistence type="inferred from homology"/>
<evidence type="ECO:0000256" key="4">
    <source>
        <dbReference type="ARBA" id="ARBA00022729"/>
    </source>
</evidence>